<keyword evidence="2" id="KW-1185">Reference proteome</keyword>
<comment type="caution">
    <text evidence="1">The sequence shown here is derived from an EMBL/GenBank/DDBJ whole genome shotgun (WGS) entry which is preliminary data.</text>
</comment>
<evidence type="ECO:0000313" key="1">
    <source>
        <dbReference type="EMBL" id="PWV64751.1"/>
    </source>
</evidence>
<name>A0A317MZ91_9GAMM</name>
<sequence length="273" mass="29190">MNSCAVWRAPYDIHAARATFIDAWPVAWVERAPEMRLLALTTAECQALGAQIGGLGHWFAPLPAQRLQRLIRWLDTAIAELGGRCCVRLSSRSPKDSLQAQRHGLCVGGAAQALAQIVTGSLRCAVDLRMALMFDVPLALVVRRWLDFPDWAELRCFVQDGVWCGASQALHADGACFAELESHAEALLGACASLLPALIAAAPPAALAFDVACLPTPAGSWRAVLLDANPLGATTDLALYARRGDFDACLRWRSAAGISRLRLPALACRGVAA</sequence>
<evidence type="ECO:0000313" key="2">
    <source>
        <dbReference type="Proteomes" id="UP000246569"/>
    </source>
</evidence>
<gene>
    <name evidence="1" type="ORF">C7443_102404</name>
</gene>
<accession>A0A317MZ91</accession>
<dbReference type="Proteomes" id="UP000246569">
    <property type="component" value="Unassembled WGS sequence"/>
</dbReference>
<dbReference type="EMBL" id="QGTJ01000002">
    <property type="protein sequence ID" value="PWV64751.1"/>
    <property type="molecule type" value="Genomic_DNA"/>
</dbReference>
<dbReference type="OrthoDB" id="8296581at2"/>
<dbReference type="Pfam" id="PF07065">
    <property type="entry name" value="D123"/>
    <property type="match status" value="1"/>
</dbReference>
<proteinExistence type="predicted"/>
<dbReference type="InterPro" id="IPR009772">
    <property type="entry name" value="CDC123"/>
</dbReference>
<organism evidence="1 2">
    <name type="scientific">Plasticicumulans acidivorans</name>
    <dbReference type="NCBI Taxonomy" id="886464"/>
    <lineage>
        <taxon>Bacteria</taxon>
        <taxon>Pseudomonadati</taxon>
        <taxon>Pseudomonadota</taxon>
        <taxon>Gammaproteobacteria</taxon>
        <taxon>Candidatus Competibacteraceae</taxon>
        <taxon>Plasticicumulans</taxon>
    </lineage>
</organism>
<dbReference type="AlphaFoldDB" id="A0A317MZ91"/>
<reference evidence="1 2" key="1">
    <citation type="submission" date="2018-05" db="EMBL/GenBank/DDBJ databases">
        <title>Genomic Encyclopedia of Type Strains, Phase IV (KMG-IV): sequencing the most valuable type-strain genomes for metagenomic binning, comparative biology and taxonomic classification.</title>
        <authorList>
            <person name="Goeker M."/>
        </authorList>
    </citation>
    <scope>NUCLEOTIDE SEQUENCE [LARGE SCALE GENOMIC DNA]</scope>
    <source>
        <strain evidence="1 2">DSM 23606</strain>
    </source>
</reference>
<protein>
    <submittedName>
        <fullName evidence="1">D123 protein</fullName>
    </submittedName>
</protein>
<dbReference type="RefSeq" id="WP_110017379.1">
    <property type="nucleotide sequence ID" value="NZ_QGTJ01000002.1"/>
</dbReference>